<feature type="compositionally biased region" description="Basic and acidic residues" evidence="1">
    <location>
        <begin position="69"/>
        <end position="78"/>
    </location>
</feature>
<sequence>MSAPIEESSADFRASDGSQGARLNTAVNVESSDVTDTQEAIALSVPGPTNPPVTPLQMSPQLEAPGTPRPDRPLTPRVPRERLGSFLTAIQGFLYAKGVRSGWPTDGRQLFPADWRIGKTTLHPDKYEVGYSAIISVLPEMICTMDSGRELRWFEVADQWTSVNRMVAKWQSAINIVAAMLTCARGVETSELQVRSLAQQSPEALEKLKEAGAQFKAHFQRFLDPVAFRRSPEFNRVALRYKAELRGLIDEQQKAVRALRAATRRVNQVLGERDAELARLDSGYTPKRVTATAALARFGIDLDADQTPSIAGEDTVNADVLDGLDF</sequence>
<evidence type="ECO:0000313" key="2">
    <source>
        <dbReference type="EMBL" id="QAB47443.1"/>
    </source>
</evidence>
<protein>
    <submittedName>
        <fullName evidence="2">Putative capsid protein</fullName>
    </submittedName>
</protein>
<organism evidence="2">
    <name type="scientific">Combu double-strand RNA mycovirus</name>
    <dbReference type="NCBI Taxonomy" id="2507518"/>
    <lineage>
        <taxon>Viruses</taxon>
        <taxon>Riboviria</taxon>
        <taxon>Orthornavirae</taxon>
        <taxon>Pisuviricota</taxon>
        <taxon>Duplopiviricetes</taxon>
        <taxon>Durnavirales</taxon>
        <taxon>Amalgaviridae</taxon>
        <taxon>Unirnavirus</taxon>
        <taxon>Unirnavirus combuense</taxon>
    </lineage>
</organism>
<evidence type="ECO:0000256" key="1">
    <source>
        <dbReference type="SAM" id="MobiDB-lite"/>
    </source>
</evidence>
<accession>A0A410HYN1</accession>
<feature type="region of interest" description="Disordered" evidence="1">
    <location>
        <begin position="1"/>
        <end position="78"/>
    </location>
</feature>
<dbReference type="EMBL" id="MH990637">
    <property type="protein sequence ID" value="QAB47443.1"/>
    <property type="molecule type" value="Genomic_RNA"/>
</dbReference>
<proteinExistence type="predicted"/>
<feature type="compositionally biased region" description="Polar residues" evidence="1">
    <location>
        <begin position="16"/>
        <end position="38"/>
    </location>
</feature>
<name>A0A410HYN1_9VIRU</name>
<reference evidence="2" key="1">
    <citation type="submission" date="2018-09" db="EMBL/GenBank/DDBJ databases">
        <title>Genetic characterization and taxonomic reorganization of three new mycoviruses of fungi isolated from soil in the brazilian Amazon.</title>
        <authorList>
            <person name="Barata R."/>
            <person name="Cardoso J.F."/>
            <person name="de Oliveira R.S."/>
            <person name="Franco Filho L.C."/>
            <person name="de Vasconcelos J.M."/>
            <person name="Lemos P.S."/>
            <person name="Vianez Junior J.L.S.G."/>
            <person name="Nunes M.R.T."/>
        </authorList>
    </citation>
    <scope>NUCLEOTIDE SEQUENCE</scope>
    <source>
        <strain evidence="2">C3A</strain>
    </source>
</reference>